<gene>
    <name evidence="2" type="ORF">MCHLO_13105</name>
</gene>
<sequence>MRGRRQSARLRLSGVKAQKNAFTGPAPLQNTGGNAATTSRPKGTFSDDGESPDDEEAEMEKGRRTVKKQKLDKSRAKTGKQAKTRHSTTGKGHNVKSNKDCLLAAPLLQVEILFESFVVAKGGLSCLFCDNPLRLVRRRRESSFMGTPGRRARRVREAERNRRDPHDIVDLILSRDLVRLLALELQPNYDARHAGKLLERTTCSTQSISSSEFFCAMNSALNSARSIHWLVEGFCCAESVLEEMEHDLD</sequence>
<keyword evidence="3" id="KW-1185">Reference proteome</keyword>
<feature type="region of interest" description="Disordered" evidence="1">
    <location>
        <begin position="1"/>
        <end position="97"/>
    </location>
</feature>
<protein>
    <submittedName>
        <fullName evidence="2">Uncharacterized protein</fullName>
    </submittedName>
</protein>
<accession>A0ABQ0LZI6</accession>
<evidence type="ECO:0000313" key="2">
    <source>
        <dbReference type="EMBL" id="GAT56453.1"/>
    </source>
</evidence>
<name>A0ABQ0LZI6_MYCCL</name>
<organism evidence="2 3">
    <name type="scientific">Mycena chlorophos</name>
    <name type="common">Agaric fungus</name>
    <name type="synonym">Agaricus chlorophos</name>
    <dbReference type="NCBI Taxonomy" id="658473"/>
    <lineage>
        <taxon>Eukaryota</taxon>
        <taxon>Fungi</taxon>
        <taxon>Dikarya</taxon>
        <taxon>Basidiomycota</taxon>
        <taxon>Agaricomycotina</taxon>
        <taxon>Agaricomycetes</taxon>
        <taxon>Agaricomycetidae</taxon>
        <taxon>Agaricales</taxon>
        <taxon>Marasmiineae</taxon>
        <taxon>Mycenaceae</taxon>
        <taxon>Mycena</taxon>
    </lineage>
</organism>
<feature type="compositionally biased region" description="Acidic residues" evidence="1">
    <location>
        <begin position="47"/>
        <end position="58"/>
    </location>
</feature>
<feature type="compositionally biased region" description="Polar residues" evidence="1">
    <location>
        <begin position="28"/>
        <end position="41"/>
    </location>
</feature>
<reference evidence="2" key="1">
    <citation type="submission" date="2014-09" db="EMBL/GenBank/DDBJ databases">
        <title>Genome sequence of the luminous mushroom Mycena chlorophos for searching fungal bioluminescence genes.</title>
        <authorList>
            <person name="Tanaka Y."/>
            <person name="Kasuga D."/>
            <person name="Oba Y."/>
            <person name="Hase S."/>
            <person name="Sato K."/>
            <person name="Oba Y."/>
            <person name="Sakakibara Y."/>
        </authorList>
    </citation>
    <scope>NUCLEOTIDE SEQUENCE</scope>
</reference>
<evidence type="ECO:0000313" key="3">
    <source>
        <dbReference type="Proteomes" id="UP000815677"/>
    </source>
</evidence>
<evidence type="ECO:0000256" key="1">
    <source>
        <dbReference type="SAM" id="MobiDB-lite"/>
    </source>
</evidence>
<proteinExistence type="predicted"/>
<feature type="compositionally biased region" description="Basic residues" evidence="1">
    <location>
        <begin position="76"/>
        <end position="96"/>
    </location>
</feature>
<dbReference type="EMBL" id="DF849285">
    <property type="protein sequence ID" value="GAT56453.1"/>
    <property type="molecule type" value="Genomic_DNA"/>
</dbReference>
<feature type="compositionally biased region" description="Basic and acidic residues" evidence="1">
    <location>
        <begin position="59"/>
        <end position="75"/>
    </location>
</feature>
<dbReference type="Proteomes" id="UP000815677">
    <property type="component" value="Unassembled WGS sequence"/>
</dbReference>